<feature type="binding site" evidence="6">
    <location>
        <position position="154"/>
    </location>
    <ligand>
        <name>Zn(2+)</name>
        <dbReference type="ChEBI" id="CHEBI:29105"/>
        <label>2</label>
    </ligand>
</feature>
<dbReference type="SUPFAM" id="SSF51556">
    <property type="entry name" value="Metallo-dependent hydrolases"/>
    <property type="match status" value="1"/>
</dbReference>
<dbReference type="EMBL" id="JANFZH010000002">
    <property type="protein sequence ID" value="MCQ4838556.1"/>
    <property type="molecule type" value="Genomic_DNA"/>
</dbReference>
<accession>A0ABT1RV60</accession>
<dbReference type="Gene3D" id="3.20.20.140">
    <property type="entry name" value="Metal-dependent hydrolases"/>
    <property type="match status" value="1"/>
</dbReference>
<dbReference type="NCBIfam" id="TIGR00857">
    <property type="entry name" value="pyrC_multi"/>
    <property type="match status" value="1"/>
</dbReference>
<dbReference type="InterPro" id="IPR050138">
    <property type="entry name" value="DHOase/Allantoinase_Hydrolase"/>
</dbReference>
<keyword evidence="5 6" id="KW-0665">Pyrimidine biosynthesis</keyword>
<feature type="binding site" evidence="6">
    <location>
        <position position="280"/>
    </location>
    <ligand>
        <name>substrate</name>
    </ligand>
</feature>
<name>A0ABT1RV60_9FIRM</name>
<evidence type="ECO:0000256" key="6">
    <source>
        <dbReference type="HAMAP-Rule" id="MF_00220"/>
    </source>
</evidence>
<dbReference type="InterPro" id="IPR011059">
    <property type="entry name" value="Metal-dep_hydrolase_composite"/>
</dbReference>
<evidence type="ECO:0000256" key="1">
    <source>
        <dbReference type="ARBA" id="ARBA00002368"/>
    </source>
</evidence>
<dbReference type="Pfam" id="PF12890">
    <property type="entry name" value="DHOase"/>
    <property type="match status" value="1"/>
</dbReference>
<comment type="pathway">
    <text evidence="6">Pyrimidine metabolism; UMP biosynthesis via de novo pathway; (S)-dihydroorotate from bicarbonate: step 3/3.</text>
</comment>
<feature type="active site" evidence="6">
    <location>
        <position position="307"/>
    </location>
</feature>
<feature type="binding site" evidence="6">
    <location>
        <position position="97"/>
    </location>
    <ligand>
        <name>substrate</name>
    </ligand>
</feature>
<comment type="function">
    <text evidence="1 6">Catalyzes the reversible cyclization of carbamoyl aspartate to dihydroorotate.</text>
</comment>
<evidence type="ECO:0000256" key="3">
    <source>
        <dbReference type="ARBA" id="ARBA00022723"/>
    </source>
</evidence>
<dbReference type="PROSITE" id="PS00483">
    <property type="entry name" value="DIHYDROOROTASE_2"/>
    <property type="match status" value="1"/>
</dbReference>
<feature type="binding site" evidence="6">
    <location>
        <position position="154"/>
    </location>
    <ligand>
        <name>Zn(2+)</name>
        <dbReference type="ChEBI" id="CHEBI:29105"/>
        <label>1</label>
    </ligand>
</feature>
<feature type="binding site" evidence="6">
    <location>
        <position position="181"/>
    </location>
    <ligand>
        <name>Zn(2+)</name>
        <dbReference type="ChEBI" id="CHEBI:29105"/>
        <label>2</label>
    </ligand>
</feature>
<dbReference type="Gene3D" id="2.30.40.10">
    <property type="entry name" value="Urease, subunit C, domain 1"/>
    <property type="match status" value="1"/>
</dbReference>
<protein>
    <recommendedName>
        <fullName evidence="6">Dihydroorotase</fullName>
        <shortName evidence="6">DHOase</shortName>
        <ecNumber evidence="6">3.5.2.3</ecNumber>
    </recommendedName>
</protein>
<evidence type="ECO:0000313" key="8">
    <source>
        <dbReference type="EMBL" id="MCQ4838556.1"/>
    </source>
</evidence>
<dbReference type="EC" id="3.5.2.3" evidence="6"/>
<dbReference type="SUPFAM" id="SSF51338">
    <property type="entry name" value="Composite domain of metallo-dependent hydrolases"/>
    <property type="match status" value="1"/>
</dbReference>
<keyword evidence="9" id="KW-1185">Reference proteome</keyword>
<gene>
    <name evidence="6" type="primary">pyrC</name>
    <name evidence="8" type="ORF">NE695_01345</name>
</gene>
<reference evidence="8 9" key="1">
    <citation type="submission" date="2022-06" db="EMBL/GenBank/DDBJ databases">
        <title>Isolation of gut microbiota from human fecal samples.</title>
        <authorList>
            <person name="Pamer E.G."/>
            <person name="Barat B."/>
            <person name="Waligurski E."/>
            <person name="Medina S."/>
            <person name="Paddock L."/>
            <person name="Mostad J."/>
        </authorList>
    </citation>
    <scope>NUCLEOTIDE SEQUENCE [LARGE SCALE GENOMIC DNA]</scope>
    <source>
        <strain evidence="8 9">DFI.9.73</strain>
    </source>
</reference>
<comment type="caution">
    <text evidence="8">The sequence shown here is derived from an EMBL/GenBank/DDBJ whole genome shotgun (WGS) entry which is preliminary data.</text>
</comment>
<dbReference type="PANTHER" id="PTHR43668:SF2">
    <property type="entry name" value="ALLANTOINASE"/>
    <property type="match status" value="1"/>
</dbReference>
<dbReference type="PANTHER" id="PTHR43668">
    <property type="entry name" value="ALLANTOINASE"/>
    <property type="match status" value="1"/>
</dbReference>
<feature type="binding site" evidence="6">
    <location>
        <position position="307"/>
    </location>
    <ligand>
        <name>Zn(2+)</name>
        <dbReference type="ChEBI" id="CHEBI:29105"/>
        <label>1</label>
    </ligand>
</feature>
<feature type="binding site" evidence="6">
    <location>
        <position position="63"/>
    </location>
    <ligand>
        <name>Zn(2+)</name>
        <dbReference type="ChEBI" id="CHEBI:29105"/>
        <label>1</label>
    </ligand>
</feature>
<dbReference type="InterPro" id="IPR004722">
    <property type="entry name" value="DHOase"/>
</dbReference>
<comment type="caution">
    <text evidence="6">Lacks conserved residue(s) required for the propagation of feature annotation.</text>
</comment>
<dbReference type="HAMAP" id="MF_00220_B">
    <property type="entry name" value="PyrC_classI_B"/>
    <property type="match status" value="1"/>
</dbReference>
<keyword evidence="4 6" id="KW-0378">Hydrolase</keyword>
<sequence length="426" mass="45515">MRSLIKRARIVDPASEKDFLGDLYFSEGKLTAIGEDLFHMAAQADEIFDANGLIAAPGLVDMHVHLRDPGFTQKEDVFTGCRAAAAGGVTSLLAMPNTRPAMDTPETVRYLLEKSEGADAHVYTAACITKNLEGTELTELEALREAGAIAFSDDGRPVVDTRCLLEALKRAPELGMTVTAHCEDLYLAAGGLMNEGILSQKLGIPGIPSAAEDCGTAREIAAAASVGAPVHICHVSTKGSVALIRDAKRRGVKVTAETCPHYLLLTEESLAKQDADYRMNPPLRTEADRQALLEGLKDGTIDAISTDHAPHTPEEKADFGKAPNGSIGMETSLAASLTALDGILTLSQIVEKMSWNPAKILGIPAGTLKLGADADVVLFDPTLEWVVNENALHGKSRNTPFKGMHLKGKVIATFLQGRKVFDARRQ</sequence>
<evidence type="ECO:0000256" key="2">
    <source>
        <dbReference type="ARBA" id="ARBA00010286"/>
    </source>
</evidence>
<comment type="catalytic activity">
    <reaction evidence="6">
        <text>(S)-dihydroorotate + H2O = N-carbamoyl-L-aspartate + H(+)</text>
        <dbReference type="Rhea" id="RHEA:24296"/>
        <dbReference type="ChEBI" id="CHEBI:15377"/>
        <dbReference type="ChEBI" id="CHEBI:15378"/>
        <dbReference type="ChEBI" id="CHEBI:30864"/>
        <dbReference type="ChEBI" id="CHEBI:32814"/>
        <dbReference type="EC" id="3.5.2.3"/>
    </reaction>
</comment>
<feature type="binding site" evidence="6">
    <location>
        <begin position="65"/>
        <end position="67"/>
    </location>
    <ligand>
        <name>substrate</name>
    </ligand>
</feature>
<dbReference type="InterPro" id="IPR032466">
    <property type="entry name" value="Metal_Hydrolase"/>
</dbReference>
<dbReference type="PROSITE" id="PS00482">
    <property type="entry name" value="DIHYDROOROTASE_1"/>
    <property type="match status" value="1"/>
</dbReference>
<keyword evidence="3 6" id="KW-0479">Metal-binding</keyword>
<comment type="similarity">
    <text evidence="2 6">Belongs to the metallo-dependent hydrolases superfamily. DHOase family. Class I DHOase subfamily.</text>
</comment>
<feature type="domain" description="Dihydroorotase catalytic" evidence="7">
    <location>
        <begin position="55"/>
        <end position="239"/>
    </location>
</feature>
<feature type="binding site" evidence="6">
    <location>
        <position position="234"/>
    </location>
    <ligand>
        <name>Zn(2+)</name>
        <dbReference type="ChEBI" id="CHEBI:29105"/>
        <label>2</label>
    </ligand>
</feature>
<dbReference type="GeneID" id="90532874"/>
<keyword evidence="6" id="KW-0862">Zinc</keyword>
<evidence type="ECO:0000256" key="4">
    <source>
        <dbReference type="ARBA" id="ARBA00022801"/>
    </source>
</evidence>
<dbReference type="InterPro" id="IPR002195">
    <property type="entry name" value="Dihydroorotase_CS"/>
</dbReference>
<dbReference type="InterPro" id="IPR024403">
    <property type="entry name" value="DHOase_cat"/>
</dbReference>
<proteinExistence type="inferred from homology"/>
<feature type="binding site" evidence="6">
    <location>
        <position position="311"/>
    </location>
    <ligand>
        <name>substrate</name>
    </ligand>
</feature>
<evidence type="ECO:0000259" key="7">
    <source>
        <dbReference type="Pfam" id="PF12890"/>
    </source>
</evidence>
<feature type="binding site" evidence="6">
    <location>
        <position position="65"/>
    </location>
    <ligand>
        <name>Zn(2+)</name>
        <dbReference type="ChEBI" id="CHEBI:29105"/>
        <label>1</label>
    </ligand>
</feature>
<evidence type="ECO:0000313" key="9">
    <source>
        <dbReference type="Proteomes" id="UP001524473"/>
    </source>
</evidence>
<dbReference type="Proteomes" id="UP001524473">
    <property type="component" value="Unassembled WGS sequence"/>
</dbReference>
<dbReference type="CDD" id="cd01317">
    <property type="entry name" value="DHOase_IIa"/>
    <property type="match status" value="1"/>
</dbReference>
<dbReference type="RefSeq" id="WP_242871118.1">
    <property type="nucleotide sequence ID" value="NZ_CABKVV010000014.1"/>
</dbReference>
<comment type="cofactor">
    <cofactor evidence="6">
        <name>Zn(2+)</name>
        <dbReference type="ChEBI" id="CHEBI:29105"/>
    </cofactor>
    <text evidence="6">Binds 2 Zn(2+) ions per subunit.</text>
</comment>
<evidence type="ECO:0000256" key="5">
    <source>
        <dbReference type="ARBA" id="ARBA00022975"/>
    </source>
</evidence>
<organism evidence="8 9">
    <name type="scientific">Neglectibacter timonensis</name>
    <dbReference type="NCBI Taxonomy" id="1776382"/>
    <lineage>
        <taxon>Bacteria</taxon>
        <taxon>Bacillati</taxon>
        <taxon>Bacillota</taxon>
        <taxon>Clostridia</taxon>
        <taxon>Eubacteriales</taxon>
        <taxon>Oscillospiraceae</taxon>
        <taxon>Neglectibacter</taxon>
    </lineage>
</organism>